<sequence>MLAVLSLKRPLESHLRPGLQEPALPAYITFDLVSAGSSEKPLQSRRASHTPCMHCVVITGSLSALVFCSLNDH</sequence>
<reference evidence="1 2" key="2">
    <citation type="journal article" date="2023" name="Mol. Biol. Evol.">
        <title>Genomics of Secondarily Temperate Adaptation in the Only Non-Antarctic Icefish.</title>
        <authorList>
            <person name="Rivera-Colon A.G."/>
            <person name="Rayamajhi N."/>
            <person name="Minhas B.F."/>
            <person name="Madrigal G."/>
            <person name="Bilyk K.T."/>
            <person name="Yoon V."/>
            <person name="Hune M."/>
            <person name="Gregory S."/>
            <person name="Cheng C.H.C."/>
            <person name="Catchen J.M."/>
        </authorList>
    </citation>
    <scope>NUCLEOTIDE SEQUENCE [LARGE SCALE GENOMIC DNA]</scope>
    <source>
        <strain evidence="1">JMC-PN-2008</strain>
    </source>
</reference>
<comment type="caution">
    <text evidence="1">The sequence shown here is derived from an EMBL/GenBank/DDBJ whole genome shotgun (WGS) entry which is preliminary data.</text>
</comment>
<accession>A0AAN8AX11</accession>
<dbReference type="Proteomes" id="UP001346869">
    <property type="component" value="Unassembled WGS sequence"/>
</dbReference>
<evidence type="ECO:0000313" key="2">
    <source>
        <dbReference type="Proteomes" id="UP001346869"/>
    </source>
</evidence>
<reference evidence="1 2" key="1">
    <citation type="journal article" date="2023" name="Genes (Basel)">
        <title>Chromosome-Level Genome Assembly and Circadian Gene Repertoire of the Patagonia Blennie Eleginops maclovinus-The Closest Ancestral Proxy of Antarctic Cryonotothenioids.</title>
        <authorList>
            <person name="Cheng C.C."/>
            <person name="Rivera-Colon A.G."/>
            <person name="Minhas B.F."/>
            <person name="Wilson L."/>
            <person name="Rayamajhi N."/>
            <person name="Vargas-Chacoff L."/>
            <person name="Catchen J.M."/>
        </authorList>
    </citation>
    <scope>NUCLEOTIDE SEQUENCE [LARGE SCALE GENOMIC DNA]</scope>
    <source>
        <strain evidence="1">JMC-PN-2008</strain>
    </source>
</reference>
<protein>
    <submittedName>
        <fullName evidence="1">Uncharacterized protein</fullName>
    </submittedName>
</protein>
<proteinExistence type="predicted"/>
<dbReference type="EMBL" id="JAUZQC010000005">
    <property type="protein sequence ID" value="KAK5871482.1"/>
    <property type="molecule type" value="Genomic_DNA"/>
</dbReference>
<organism evidence="1 2">
    <name type="scientific">Eleginops maclovinus</name>
    <name type="common">Patagonian blennie</name>
    <name type="synonym">Eleginus maclovinus</name>
    <dbReference type="NCBI Taxonomy" id="56733"/>
    <lineage>
        <taxon>Eukaryota</taxon>
        <taxon>Metazoa</taxon>
        <taxon>Chordata</taxon>
        <taxon>Craniata</taxon>
        <taxon>Vertebrata</taxon>
        <taxon>Euteleostomi</taxon>
        <taxon>Actinopterygii</taxon>
        <taxon>Neopterygii</taxon>
        <taxon>Teleostei</taxon>
        <taxon>Neoteleostei</taxon>
        <taxon>Acanthomorphata</taxon>
        <taxon>Eupercaria</taxon>
        <taxon>Perciformes</taxon>
        <taxon>Notothenioidei</taxon>
        <taxon>Eleginopidae</taxon>
        <taxon>Eleginops</taxon>
    </lineage>
</organism>
<gene>
    <name evidence="1" type="ORF">PBY51_004363</name>
</gene>
<dbReference type="AlphaFoldDB" id="A0AAN8AX11"/>
<evidence type="ECO:0000313" key="1">
    <source>
        <dbReference type="EMBL" id="KAK5871482.1"/>
    </source>
</evidence>
<keyword evidence="2" id="KW-1185">Reference proteome</keyword>
<name>A0AAN8AX11_ELEMC</name>